<dbReference type="RefSeq" id="WP_344890563.1">
    <property type="nucleotide sequence ID" value="NZ_BAAAWD010000006.1"/>
</dbReference>
<comment type="caution">
    <text evidence="2">The sequence shown here is derived from an EMBL/GenBank/DDBJ whole genome shotgun (WGS) entry which is preliminary data.</text>
</comment>
<dbReference type="InterPro" id="IPR012551">
    <property type="entry name" value="DUF1707_SHOCT-like"/>
</dbReference>
<reference evidence="3" key="1">
    <citation type="journal article" date="2019" name="Int. J. Syst. Evol. Microbiol.">
        <title>The Global Catalogue of Microorganisms (GCM) 10K type strain sequencing project: providing services to taxonomists for standard genome sequencing and annotation.</title>
        <authorList>
            <consortium name="The Broad Institute Genomics Platform"/>
            <consortium name="The Broad Institute Genome Sequencing Center for Infectious Disease"/>
            <person name="Wu L."/>
            <person name="Ma J."/>
        </authorList>
    </citation>
    <scope>NUCLEOTIDE SEQUENCE [LARGE SCALE GENOMIC DNA]</scope>
    <source>
        <strain evidence="3">JCM 3106</strain>
    </source>
</reference>
<name>A0ABP6KCW2_9ACTN</name>
<sequence>MTDHADIRAGDDDRERIAETLRVAVTEGRISIEELNERLDRTYAARTRGELDAVVADLPGANDPPVPLPGVPGVLRLVAQNWRTVRQEGHWVVPPRIDAIARQGSVRIDFTRAECAWREVFMEVSCDAQSGSILITVPKDWRVRSDEVVSSGLGGVHNKPPGPDPGPVTLRLSGRTESFVWVRYRRRRRT</sequence>
<dbReference type="Pfam" id="PF08044">
    <property type="entry name" value="DUF1707"/>
    <property type="match status" value="1"/>
</dbReference>
<dbReference type="EMBL" id="BAAAWD010000006">
    <property type="protein sequence ID" value="GAA2996453.1"/>
    <property type="molecule type" value="Genomic_DNA"/>
</dbReference>
<evidence type="ECO:0000313" key="3">
    <source>
        <dbReference type="Proteomes" id="UP001499930"/>
    </source>
</evidence>
<dbReference type="Proteomes" id="UP001499930">
    <property type="component" value="Unassembled WGS sequence"/>
</dbReference>
<accession>A0ABP6KCW2</accession>
<proteinExistence type="predicted"/>
<evidence type="ECO:0000259" key="1">
    <source>
        <dbReference type="Pfam" id="PF08044"/>
    </source>
</evidence>
<dbReference type="PANTHER" id="PTHR40763">
    <property type="entry name" value="MEMBRANE PROTEIN-RELATED"/>
    <property type="match status" value="1"/>
</dbReference>
<evidence type="ECO:0000313" key="2">
    <source>
        <dbReference type="EMBL" id="GAA2996453.1"/>
    </source>
</evidence>
<organism evidence="2 3">
    <name type="scientific">Streptosporangium longisporum</name>
    <dbReference type="NCBI Taxonomy" id="46187"/>
    <lineage>
        <taxon>Bacteria</taxon>
        <taxon>Bacillati</taxon>
        <taxon>Actinomycetota</taxon>
        <taxon>Actinomycetes</taxon>
        <taxon>Streptosporangiales</taxon>
        <taxon>Streptosporangiaceae</taxon>
        <taxon>Streptosporangium</taxon>
    </lineage>
</organism>
<dbReference type="PANTHER" id="PTHR40763:SF4">
    <property type="entry name" value="DUF1707 DOMAIN-CONTAINING PROTEIN"/>
    <property type="match status" value="1"/>
</dbReference>
<gene>
    <name evidence="2" type="ORF">GCM10017559_16200</name>
</gene>
<feature type="domain" description="DUF1707" evidence="1">
    <location>
        <begin position="7"/>
        <end position="59"/>
    </location>
</feature>
<keyword evidence="3" id="KW-1185">Reference proteome</keyword>
<protein>
    <submittedName>
        <fullName evidence="2">DUF1707 domain-containing protein</fullName>
    </submittedName>
</protein>